<dbReference type="InterPro" id="IPR015797">
    <property type="entry name" value="NUDIX_hydrolase-like_dom_sf"/>
</dbReference>
<dbReference type="AlphaFoldDB" id="A0A1G9K3I9"/>
<evidence type="ECO:0000313" key="5">
    <source>
        <dbReference type="Proteomes" id="UP000198510"/>
    </source>
</evidence>
<dbReference type="PANTHER" id="PTHR43046">
    <property type="entry name" value="GDP-MANNOSE MANNOSYL HYDROLASE"/>
    <property type="match status" value="1"/>
</dbReference>
<accession>A0A1G9K3I9</accession>
<dbReference type="InterPro" id="IPR020084">
    <property type="entry name" value="NUDIX_hydrolase_CS"/>
</dbReference>
<keyword evidence="2" id="KW-0378">Hydrolase</keyword>
<organism evidence="4 5">
    <name type="scientific">Catalinimonas alkaloidigena</name>
    <dbReference type="NCBI Taxonomy" id="1075417"/>
    <lineage>
        <taxon>Bacteria</taxon>
        <taxon>Pseudomonadati</taxon>
        <taxon>Bacteroidota</taxon>
        <taxon>Cytophagia</taxon>
        <taxon>Cytophagales</taxon>
        <taxon>Catalimonadaceae</taxon>
        <taxon>Catalinimonas</taxon>
    </lineage>
</organism>
<dbReference type="InterPro" id="IPR000086">
    <property type="entry name" value="NUDIX_hydrolase_dom"/>
</dbReference>
<dbReference type="Proteomes" id="UP000198510">
    <property type="component" value="Unassembled WGS sequence"/>
</dbReference>
<evidence type="ECO:0000256" key="2">
    <source>
        <dbReference type="ARBA" id="ARBA00022801"/>
    </source>
</evidence>
<feature type="domain" description="Nudix hydrolase" evidence="3">
    <location>
        <begin position="13"/>
        <end position="149"/>
    </location>
</feature>
<sequence>MTLVPEIHRLFGDRVRLRVCGICRRGDDVLLIRHEGIGTKGYLWAPPGGGVHFGEALDQTLIREFQEETHLEITVGPFLFLNEFIRPPLHAIELFFAADERGGTLQRGHDPEMAPHTQLIGEVAFVPFAHIKQDDPALYHNAFGEIEHLDDLYRLGGRAFSSR</sequence>
<evidence type="ECO:0000256" key="1">
    <source>
        <dbReference type="ARBA" id="ARBA00001946"/>
    </source>
</evidence>
<keyword evidence="5" id="KW-1185">Reference proteome</keyword>
<reference evidence="4 5" key="1">
    <citation type="submission" date="2016-10" db="EMBL/GenBank/DDBJ databases">
        <authorList>
            <person name="de Groot N.N."/>
        </authorList>
    </citation>
    <scope>NUCLEOTIDE SEQUENCE [LARGE SCALE GENOMIC DNA]</scope>
    <source>
        <strain evidence="4 5">DSM 25186</strain>
    </source>
</reference>
<comment type="cofactor">
    <cofactor evidence="1">
        <name>Mg(2+)</name>
        <dbReference type="ChEBI" id="CHEBI:18420"/>
    </cofactor>
</comment>
<name>A0A1G9K3I9_9BACT</name>
<dbReference type="PROSITE" id="PS51462">
    <property type="entry name" value="NUDIX"/>
    <property type="match status" value="1"/>
</dbReference>
<evidence type="ECO:0000259" key="3">
    <source>
        <dbReference type="PROSITE" id="PS51462"/>
    </source>
</evidence>
<dbReference type="EMBL" id="FNFO01000006">
    <property type="protein sequence ID" value="SDL43984.1"/>
    <property type="molecule type" value="Genomic_DNA"/>
</dbReference>
<dbReference type="Gene3D" id="3.90.79.10">
    <property type="entry name" value="Nucleoside Triphosphate Pyrophosphohydrolase"/>
    <property type="match status" value="1"/>
</dbReference>
<dbReference type="RefSeq" id="WP_089683638.1">
    <property type="nucleotide sequence ID" value="NZ_FNFO01000006.1"/>
</dbReference>
<dbReference type="GO" id="GO:0016787">
    <property type="term" value="F:hydrolase activity"/>
    <property type="evidence" value="ECO:0007669"/>
    <property type="project" value="UniProtKB-KW"/>
</dbReference>
<dbReference type="OrthoDB" id="9810648at2"/>
<proteinExistence type="predicted"/>
<dbReference type="STRING" id="1075417.SAMN05421823_10629"/>
<dbReference type="PANTHER" id="PTHR43046:SF14">
    <property type="entry name" value="MUTT_NUDIX FAMILY PROTEIN"/>
    <property type="match status" value="1"/>
</dbReference>
<gene>
    <name evidence="4" type="ORF">SAMN05421823_10629</name>
</gene>
<evidence type="ECO:0000313" key="4">
    <source>
        <dbReference type="EMBL" id="SDL43984.1"/>
    </source>
</evidence>
<dbReference type="PROSITE" id="PS00893">
    <property type="entry name" value="NUDIX_BOX"/>
    <property type="match status" value="1"/>
</dbReference>
<dbReference type="Pfam" id="PF00293">
    <property type="entry name" value="NUDIX"/>
    <property type="match status" value="1"/>
</dbReference>
<protein>
    <submittedName>
        <fullName evidence="4">ADP-ribose pyrophosphatase YjhB, NUDIX family</fullName>
    </submittedName>
</protein>
<dbReference type="SUPFAM" id="SSF55811">
    <property type="entry name" value="Nudix"/>
    <property type="match status" value="1"/>
</dbReference>